<protein>
    <submittedName>
        <fullName evidence="1">Uncharacterized protein</fullName>
    </submittedName>
</protein>
<dbReference type="AlphaFoldDB" id="A0A7X0I901"/>
<dbReference type="EMBL" id="JACHIU010000001">
    <property type="protein sequence ID" value="MBB6470846.1"/>
    <property type="molecule type" value="Genomic_DNA"/>
</dbReference>
<reference evidence="1 2" key="1">
    <citation type="submission" date="2020-08" db="EMBL/GenBank/DDBJ databases">
        <title>Sequencing the genomes of 1000 actinobacteria strains.</title>
        <authorList>
            <person name="Klenk H.-P."/>
        </authorList>
    </citation>
    <scope>NUCLEOTIDE SEQUENCE [LARGE SCALE GENOMIC DNA]</scope>
    <source>
        <strain evidence="1 2">DSM 44936</strain>
    </source>
</reference>
<evidence type="ECO:0000313" key="1">
    <source>
        <dbReference type="EMBL" id="MBB6470846.1"/>
    </source>
</evidence>
<dbReference type="Proteomes" id="UP000555564">
    <property type="component" value="Unassembled WGS sequence"/>
</dbReference>
<proteinExistence type="predicted"/>
<dbReference type="RefSeq" id="WP_184978152.1">
    <property type="nucleotide sequence ID" value="NZ_BAAALO010000084.1"/>
</dbReference>
<name>A0A7X0I901_9ACTN</name>
<sequence length="595" mass="63694">MAEDLTFVGYRRPTLPFGEYTVAVRQELANVAPATTVDTTIFETSRSFTVGGDRFTLPPGTVRSVFPPDGSLGEHSEVLPHIVLERPTLPWERVAGPGSPAARPWLALLVFSGDEQPPTTTVTAGTLASGGVAMPAQTLERGQAAADPVNVIDVPRALAASILPAPDDLARLAHVRRAGDDLAVVIANRLPAAGVSSTVHLVSVEGRYGATGFDLGTGGPVRLVTLASWRFSCLSDDHTFPYLVRSLAKGGRPFRLPDSGEPAAEPFLRQGYVPVAHRLRQGGVTASWYRGPFVTGEAPDDPRFGVRTSDELLRYHPSSGMLDVGYAAAWQLGRMLTLQHTTVGRGVYTWKRRRAMADLRDEPSGHPLEIAEIDDAMPGDVTDFLGGLATLRGVPYRYLVPDERLLPDETIRFLRIDPKWIAHLLDGATSIGRVTSADAERDRRNPPKVDTSPVTGALIRSALIPGYPGLLIDGYGDAAGTDRLTLLRSERLSPTVLLCLFCGELGRLDLRQPPEEQHFAVEVSPGRIGKTLRAADGSAGASITPLELGASRTVPVTALAGAMATALGVPATTVDSAVFARHMIETAERVTFVRT</sequence>
<organism evidence="1 2">
    <name type="scientific">Sphaerisporangium rubeum</name>
    <dbReference type="NCBI Taxonomy" id="321317"/>
    <lineage>
        <taxon>Bacteria</taxon>
        <taxon>Bacillati</taxon>
        <taxon>Actinomycetota</taxon>
        <taxon>Actinomycetes</taxon>
        <taxon>Streptosporangiales</taxon>
        <taxon>Streptosporangiaceae</taxon>
        <taxon>Sphaerisporangium</taxon>
    </lineage>
</organism>
<evidence type="ECO:0000313" key="2">
    <source>
        <dbReference type="Proteomes" id="UP000555564"/>
    </source>
</evidence>
<keyword evidence="2" id="KW-1185">Reference proteome</keyword>
<gene>
    <name evidence="1" type="ORF">BJ992_000277</name>
</gene>
<accession>A0A7X0I901</accession>
<comment type="caution">
    <text evidence="1">The sequence shown here is derived from an EMBL/GenBank/DDBJ whole genome shotgun (WGS) entry which is preliminary data.</text>
</comment>